<keyword evidence="4" id="KW-1185">Reference proteome</keyword>
<sequence>MVLSRPTIYFIRHGETDWNLEGRLQGQKDIPLNDLGRVQAEEAGRRLKDIAPHCEDLAYVASPMRRTRETMEILRAAIGLHPQSYRLDERLIELTFGSWEGMTWKEVRKAEPQLAALRERDKWNYVPPGGGESYAMLTDRIRPVLDYLTRDTVIVAHGGVARAFLAICCGVSSRQAASMDIWQGRVLVIEGRNHRWV</sequence>
<dbReference type="InterPro" id="IPR050275">
    <property type="entry name" value="PGM_Phosphatase"/>
</dbReference>
<evidence type="ECO:0000313" key="4">
    <source>
        <dbReference type="Proteomes" id="UP000035489"/>
    </source>
</evidence>
<name>A0A0H1RD93_9HYPH</name>
<dbReference type="CDD" id="cd07067">
    <property type="entry name" value="HP_PGM_like"/>
    <property type="match status" value="1"/>
</dbReference>
<organism evidence="3 4">
    <name type="scientific">Microvirga vignae</name>
    <dbReference type="NCBI Taxonomy" id="1225564"/>
    <lineage>
        <taxon>Bacteria</taxon>
        <taxon>Pseudomonadati</taxon>
        <taxon>Pseudomonadota</taxon>
        <taxon>Alphaproteobacteria</taxon>
        <taxon>Hyphomicrobiales</taxon>
        <taxon>Methylobacteriaceae</taxon>
        <taxon>Microvirga</taxon>
    </lineage>
</organism>
<dbReference type="PANTHER" id="PTHR48100">
    <property type="entry name" value="BROAD-SPECIFICITY PHOSPHATASE YOR283W-RELATED"/>
    <property type="match status" value="1"/>
</dbReference>
<feature type="binding site" evidence="2">
    <location>
        <position position="66"/>
    </location>
    <ligand>
        <name>substrate</name>
    </ligand>
</feature>
<reference evidence="3 4" key="1">
    <citation type="submission" date="2015-05" db="EMBL/GenBank/DDBJ databases">
        <title>Draft genome sequence of Microvirga vignae strain BR3299, a novel nitrogen fixing bacteria isolated from Brazil semi-aired region.</title>
        <authorList>
            <person name="Zilli J.E."/>
            <person name="Passos S.R."/>
            <person name="Leite J."/>
            <person name="Baldani J.I."/>
            <person name="Xavier G.R."/>
            <person name="Rumjaneck N.G."/>
            <person name="Simoes-Araujo J.L."/>
        </authorList>
    </citation>
    <scope>NUCLEOTIDE SEQUENCE [LARGE SCALE GENOMIC DNA]</scope>
    <source>
        <strain evidence="3 4">BR3299</strain>
    </source>
</reference>
<dbReference type="SUPFAM" id="SSF53254">
    <property type="entry name" value="Phosphoglycerate mutase-like"/>
    <property type="match status" value="1"/>
</dbReference>
<dbReference type="GO" id="GO:0006003">
    <property type="term" value="P:fructose 2,6-bisphosphate metabolic process"/>
    <property type="evidence" value="ECO:0007669"/>
    <property type="project" value="InterPro"/>
</dbReference>
<dbReference type="Proteomes" id="UP000035489">
    <property type="component" value="Unassembled WGS sequence"/>
</dbReference>
<accession>A0A0H1RD93</accession>
<dbReference type="InterPro" id="IPR003094">
    <property type="entry name" value="6Pfruct_kin"/>
</dbReference>
<feature type="active site" description="Proton donor/acceptor" evidence="1">
    <location>
        <position position="93"/>
    </location>
</feature>
<dbReference type="OrthoDB" id="9781415at2"/>
<proteinExistence type="predicted"/>
<evidence type="ECO:0000256" key="2">
    <source>
        <dbReference type="PIRSR" id="PIRSR613078-2"/>
    </source>
</evidence>
<dbReference type="Pfam" id="PF00300">
    <property type="entry name" value="His_Phos_1"/>
    <property type="match status" value="1"/>
</dbReference>
<feature type="active site" description="Tele-phosphohistidine intermediate" evidence="1">
    <location>
        <position position="13"/>
    </location>
</feature>
<feature type="binding site" evidence="2">
    <location>
        <begin position="12"/>
        <end position="19"/>
    </location>
    <ligand>
        <name>substrate</name>
    </ligand>
</feature>
<gene>
    <name evidence="3" type="ORF">AA309_10305</name>
</gene>
<evidence type="ECO:0000313" key="3">
    <source>
        <dbReference type="EMBL" id="KLK93178.1"/>
    </source>
</evidence>
<protein>
    <submittedName>
        <fullName evidence="3">Phosphoglycerate mutase</fullName>
    </submittedName>
</protein>
<dbReference type="InterPro" id="IPR013078">
    <property type="entry name" value="His_Pase_superF_clade-1"/>
</dbReference>
<dbReference type="STRING" id="1225564.AA309_10305"/>
<dbReference type="PIRSF" id="PIRSF000709">
    <property type="entry name" value="6PFK_2-Ptase"/>
    <property type="match status" value="1"/>
</dbReference>
<evidence type="ECO:0000256" key="1">
    <source>
        <dbReference type="PIRSR" id="PIRSR613078-1"/>
    </source>
</evidence>
<dbReference type="GO" id="GO:0005524">
    <property type="term" value="F:ATP binding"/>
    <property type="evidence" value="ECO:0007669"/>
    <property type="project" value="InterPro"/>
</dbReference>
<dbReference type="PATRIC" id="fig|1225564.3.peg.2718"/>
<dbReference type="PANTHER" id="PTHR48100:SF59">
    <property type="entry name" value="ADENOSYLCOBALAMIN_ALPHA-RIBAZOLE PHOSPHATASE"/>
    <property type="match status" value="1"/>
</dbReference>
<dbReference type="GO" id="GO:0005737">
    <property type="term" value="C:cytoplasm"/>
    <property type="evidence" value="ECO:0007669"/>
    <property type="project" value="TreeGrafter"/>
</dbReference>
<dbReference type="InterPro" id="IPR029033">
    <property type="entry name" value="His_PPase_superfam"/>
</dbReference>
<dbReference type="RefSeq" id="WP_047188932.1">
    <property type="nucleotide sequence ID" value="NZ_LCYG01000022.1"/>
</dbReference>
<dbReference type="PRINTS" id="PR00991">
    <property type="entry name" value="6PFRUCTKNASE"/>
</dbReference>
<dbReference type="GO" id="GO:0016791">
    <property type="term" value="F:phosphatase activity"/>
    <property type="evidence" value="ECO:0007669"/>
    <property type="project" value="TreeGrafter"/>
</dbReference>
<dbReference type="SMART" id="SM00855">
    <property type="entry name" value="PGAM"/>
    <property type="match status" value="1"/>
</dbReference>
<comment type="caution">
    <text evidence="3">The sequence shown here is derived from an EMBL/GenBank/DDBJ whole genome shotgun (WGS) entry which is preliminary data.</text>
</comment>
<dbReference type="Gene3D" id="3.40.50.1240">
    <property type="entry name" value="Phosphoglycerate mutase-like"/>
    <property type="match status" value="1"/>
</dbReference>
<dbReference type="EMBL" id="LCYG01000022">
    <property type="protein sequence ID" value="KLK93178.1"/>
    <property type="molecule type" value="Genomic_DNA"/>
</dbReference>
<dbReference type="AlphaFoldDB" id="A0A0H1RD93"/>